<dbReference type="GO" id="GO:0009055">
    <property type="term" value="F:electron transfer activity"/>
    <property type="evidence" value="ECO:0007669"/>
    <property type="project" value="InterPro"/>
</dbReference>
<dbReference type="PIRSF" id="PIRSF000294">
    <property type="entry name" value="Cytochrome-c_peroxidase"/>
    <property type="match status" value="1"/>
</dbReference>
<evidence type="ECO:0000256" key="1">
    <source>
        <dbReference type="ARBA" id="ARBA00004418"/>
    </source>
</evidence>
<keyword evidence="5" id="KW-0574">Periplasm</keyword>
<evidence type="ECO:0000256" key="6">
    <source>
        <dbReference type="ARBA" id="ARBA00023002"/>
    </source>
</evidence>
<dbReference type="Pfam" id="PF03150">
    <property type="entry name" value="CCP_MauG"/>
    <property type="match status" value="1"/>
</dbReference>
<dbReference type="InterPro" id="IPR009056">
    <property type="entry name" value="Cyt_c-like_dom"/>
</dbReference>
<dbReference type="OrthoDB" id="9805202at2"/>
<accession>A0A1H6CGY3</accession>
<dbReference type="InterPro" id="IPR004852">
    <property type="entry name" value="Di-haem_cyt_c_peroxidsae"/>
</dbReference>
<dbReference type="PANTHER" id="PTHR30600">
    <property type="entry name" value="CYTOCHROME C PEROXIDASE-RELATED"/>
    <property type="match status" value="1"/>
</dbReference>
<evidence type="ECO:0000313" key="12">
    <source>
        <dbReference type="Proteomes" id="UP000236731"/>
    </source>
</evidence>
<evidence type="ECO:0000256" key="8">
    <source>
        <dbReference type="PIRSR" id="PIRSR000294-1"/>
    </source>
</evidence>
<gene>
    <name evidence="11" type="ORF">SAMN05421877_11562</name>
</gene>
<feature type="binding site" description="covalent" evidence="8">
    <location>
        <position position="221"/>
    </location>
    <ligand>
        <name>heme c</name>
        <dbReference type="ChEBI" id="CHEBI:61717"/>
        <label>2</label>
    </ligand>
</feature>
<dbReference type="PANTHER" id="PTHR30600:SF10">
    <property type="entry name" value="BLL6722 PROTEIN"/>
    <property type="match status" value="1"/>
</dbReference>
<keyword evidence="11" id="KW-0575">Peroxidase</keyword>
<dbReference type="AlphaFoldDB" id="A0A1H6CGY3"/>
<dbReference type="InterPro" id="IPR036909">
    <property type="entry name" value="Cyt_c-like_dom_sf"/>
</dbReference>
<dbReference type="GO" id="GO:0004130">
    <property type="term" value="F:cytochrome-c peroxidase activity"/>
    <property type="evidence" value="ECO:0007669"/>
    <property type="project" value="TreeGrafter"/>
</dbReference>
<dbReference type="GO" id="GO:0046872">
    <property type="term" value="F:metal ion binding"/>
    <property type="evidence" value="ECO:0007669"/>
    <property type="project" value="UniProtKB-KW"/>
</dbReference>
<proteinExistence type="predicted"/>
<comment type="PTM">
    <text evidence="8">Binds 2 heme groups per subunit.</text>
</comment>
<keyword evidence="3 9" id="KW-0479">Metal-binding</keyword>
<evidence type="ECO:0000256" key="5">
    <source>
        <dbReference type="ARBA" id="ARBA00022764"/>
    </source>
</evidence>
<keyword evidence="4" id="KW-0732">Signal</keyword>
<evidence type="ECO:0000256" key="9">
    <source>
        <dbReference type="PIRSR" id="PIRSR000294-2"/>
    </source>
</evidence>
<keyword evidence="12" id="KW-1185">Reference proteome</keyword>
<dbReference type="EMBL" id="FNUT01000015">
    <property type="protein sequence ID" value="SEG71955.1"/>
    <property type="molecule type" value="Genomic_DNA"/>
</dbReference>
<organism evidence="11 12">
    <name type="scientific">Sphingobacterium lactis</name>
    <dbReference type="NCBI Taxonomy" id="797291"/>
    <lineage>
        <taxon>Bacteria</taxon>
        <taxon>Pseudomonadati</taxon>
        <taxon>Bacteroidota</taxon>
        <taxon>Sphingobacteriia</taxon>
        <taxon>Sphingobacteriales</taxon>
        <taxon>Sphingobacteriaceae</taxon>
        <taxon>Sphingobacterium</taxon>
    </lineage>
</organism>
<name>A0A1H6CGY3_9SPHI</name>
<evidence type="ECO:0000256" key="3">
    <source>
        <dbReference type="ARBA" id="ARBA00022723"/>
    </source>
</evidence>
<feature type="binding site" description="covalent" evidence="8">
    <location>
        <position position="81"/>
    </location>
    <ligand>
        <name>heme c</name>
        <dbReference type="ChEBI" id="CHEBI:61717"/>
        <label>1</label>
    </ligand>
</feature>
<protein>
    <submittedName>
        <fullName evidence="11">Cytochrome c peroxidase</fullName>
    </submittedName>
</protein>
<keyword evidence="2 8" id="KW-0349">Heme</keyword>
<keyword evidence="6" id="KW-0560">Oxidoreductase</keyword>
<dbReference type="GO" id="GO:0020037">
    <property type="term" value="F:heme binding"/>
    <property type="evidence" value="ECO:0007669"/>
    <property type="project" value="InterPro"/>
</dbReference>
<dbReference type="RefSeq" id="WP_103907763.1">
    <property type="nucleotide sequence ID" value="NZ_CP049246.1"/>
</dbReference>
<evidence type="ECO:0000256" key="2">
    <source>
        <dbReference type="ARBA" id="ARBA00022617"/>
    </source>
</evidence>
<sequence>MQKITVLSLLLFLLFACTRDEPLGPEPVDNPELALHIPSDFPPLNPAFDENRPTKFGVQLGERLFHEKKFSGNNTISCASCHQQEKAFADDNAQAVGILGRKGLRNVPSIQNMAFMRFYNWDGHMLSLEKQAIVPIVTHEELNSSILEIIGKLQDDPAYPTLFSKAFGSPAITADRIYRSLAQYEYSLISANSRYDQVMANGGVTFTDMESRGYALFKLKCASCHSTSLFTDQTFRNVGFPRNPNAEEVGRARVTGLDEDWMRFRVPSLRNVAYTAPYGSFGQFKTLRDVLDYFDNGVLPADNLDPILQANGNSIPMTEQEKDDILAFLNTLSDPEFIKGKD</sequence>
<feature type="domain" description="Cytochrome c" evidence="10">
    <location>
        <begin position="208"/>
        <end position="333"/>
    </location>
</feature>
<evidence type="ECO:0000259" key="10">
    <source>
        <dbReference type="PROSITE" id="PS51007"/>
    </source>
</evidence>
<evidence type="ECO:0000256" key="4">
    <source>
        <dbReference type="ARBA" id="ARBA00022729"/>
    </source>
</evidence>
<dbReference type="PROSITE" id="PS51007">
    <property type="entry name" value="CYTC"/>
    <property type="match status" value="1"/>
</dbReference>
<comment type="subcellular location">
    <subcellularLocation>
        <location evidence="1">Periplasm</location>
    </subcellularLocation>
</comment>
<dbReference type="PROSITE" id="PS51257">
    <property type="entry name" value="PROKAR_LIPOPROTEIN"/>
    <property type="match status" value="1"/>
</dbReference>
<comment type="cofactor">
    <cofactor evidence="8">
        <name>heme</name>
        <dbReference type="ChEBI" id="CHEBI:30413"/>
    </cofactor>
    <text evidence="8">Binds 2 heme groups.</text>
</comment>
<keyword evidence="7 9" id="KW-0408">Iron</keyword>
<dbReference type="InterPro" id="IPR026259">
    <property type="entry name" value="MauG/Cytc_peroxidase"/>
</dbReference>
<feature type="binding site" description="covalent" evidence="8">
    <location>
        <position position="78"/>
    </location>
    <ligand>
        <name>heme c</name>
        <dbReference type="ChEBI" id="CHEBI:61717"/>
        <label>1</label>
    </ligand>
</feature>
<dbReference type="GO" id="GO:0042597">
    <property type="term" value="C:periplasmic space"/>
    <property type="evidence" value="ECO:0007669"/>
    <property type="project" value="UniProtKB-SubCell"/>
</dbReference>
<feature type="binding site" description="axial binding residue" evidence="9">
    <location>
        <position position="82"/>
    </location>
    <ligand>
        <name>heme c</name>
        <dbReference type="ChEBI" id="CHEBI:61717"/>
        <label>1</label>
    </ligand>
    <ligandPart>
        <name>Fe</name>
        <dbReference type="ChEBI" id="CHEBI:18248"/>
    </ligandPart>
</feature>
<dbReference type="Gene3D" id="1.10.760.10">
    <property type="entry name" value="Cytochrome c-like domain"/>
    <property type="match status" value="2"/>
</dbReference>
<feature type="binding site" description="covalent" evidence="8">
    <location>
        <position position="224"/>
    </location>
    <ligand>
        <name>heme c</name>
        <dbReference type="ChEBI" id="CHEBI:61717"/>
        <label>2</label>
    </ligand>
</feature>
<evidence type="ECO:0000313" key="11">
    <source>
        <dbReference type="EMBL" id="SEG71955.1"/>
    </source>
</evidence>
<dbReference type="Proteomes" id="UP000236731">
    <property type="component" value="Unassembled WGS sequence"/>
</dbReference>
<reference evidence="12" key="1">
    <citation type="submission" date="2016-10" db="EMBL/GenBank/DDBJ databases">
        <authorList>
            <person name="Varghese N."/>
            <person name="Submissions S."/>
        </authorList>
    </citation>
    <scope>NUCLEOTIDE SEQUENCE [LARGE SCALE GENOMIC DNA]</scope>
    <source>
        <strain evidence="12">DSM 22361</strain>
    </source>
</reference>
<dbReference type="InterPro" id="IPR051395">
    <property type="entry name" value="Cytochrome_c_Peroxidase/MauG"/>
</dbReference>
<evidence type="ECO:0000256" key="7">
    <source>
        <dbReference type="ARBA" id="ARBA00023004"/>
    </source>
</evidence>
<feature type="binding site" description="axial binding residue" evidence="9">
    <location>
        <position position="225"/>
    </location>
    <ligand>
        <name>heme c</name>
        <dbReference type="ChEBI" id="CHEBI:61717"/>
        <label>2</label>
    </ligand>
    <ligandPart>
        <name>Fe</name>
        <dbReference type="ChEBI" id="CHEBI:18248"/>
    </ligandPart>
</feature>
<dbReference type="SUPFAM" id="SSF46626">
    <property type="entry name" value="Cytochrome c"/>
    <property type="match status" value="2"/>
</dbReference>